<dbReference type="PANTHER" id="PTHR42738">
    <property type="entry name" value="HYDROXYMETHYLGLUTARYL-COA LYASE"/>
    <property type="match status" value="1"/>
</dbReference>
<organism evidence="5 6">
    <name type="scientific">Actinomycetospora chlora</name>
    <dbReference type="NCBI Taxonomy" id="663608"/>
    <lineage>
        <taxon>Bacteria</taxon>
        <taxon>Bacillati</taxon>
        <taxon>Actinomycetota</taxon>
        <taxon>Actinomycetes</taxon>
        <taxon>Pseudonocardiales</taxon>
        <taxon>Pseudonocardiaceae</taxon>
        <taxon>Actinomycetospora</taxon>
    </lineage>
</organism>
<keyword evidence="3 5" id="KW-0456">Lyase</keyword>
<keyword evidence="6" id="KW-1185">Reference proteome</keyword>
<feature type="domain" description="Pyruvate carboxyltransferase" evidence="4">
    <location>
        <begin position="2"/>
        <end position="269"/>
    </location>
</feature>
<dbReference type="RefSeq" id="WP_345416892.1">
    <property type="nucleotide sequence ID" value="NZ_BAABHO010000025.1"/>
</dbReference>
<dbReference type="PROSITE" id="PS50991">
    <property type="entry name" value="PYR_CT"/>
    <property type="match status" value="1"/>
</dbReference>
<name>A0ABP9BDJ0_9PSEU</name>
<dbReference type="Gene3D" id="3.20.20.70">
    <property type="entry name" value="Aldolase class I"/>
    <property type="match status" value="1"/>
</dbReference>
<dbReference type="InterPro" id="IPR043594">
    <property type="entry name" value="HMGL"/>
</dbReference>
<evidence type="ECO:0000313" key="5">
    <source>
        <dbReference type="EMBL" id="GAA4793980.1"/>
    </source>
</evidence>
<dbReference type="Pfam" id="PF00682">
    <property type="entry name" value="HMGL-like"/>
    <property type="match status" value="1"/>
</dbReference>
<evidence type="ECO:0000256" key="2">
    <source>
        <dbReference type="ARBA" id="ARBA00022723"/>
    </source>
</evidence>
<reference evidence="6" key="1">
    <citation type="journal article" date="2019" name="Int. J. Syst. Evol. Microbiol.">
        <title>The Global Catalogue of Microorganisms (GCM) 10K type strain sequencing project: providing services to taxonomists for standard genome sequencing and annotation.</title>
        <authorList>
            <consortium name="The Broad Institute Genomics Platform"/>
            <consortium name="The Broad Institute Genome Sequencing Center for Infectious Disease"/>
            <person name="Wu L."/>
            <person name="Ma J."/>
        </authorList>
    </citation>
    <scope>NUCLEOTIDE SEQUENCE [LARGE SCALE GENOMIC DNA]</scope>
    <source>
        <strain evidence="6">JCM 17979</strain>
    </source>
</reference>
<dbReference type="Proteomes" id="UP001500928">
    <property type="component" value="Unassembled WGS sequence"/>
</dbReference>
<evidence type="ECO:0000256" key="1">
    <source>
        <dbReference type="ARBA" id="ARBA00009405"/>
    </source>
</evidence>
<dbReference type="InterPro" id="IPR013785">
    <property type="entry name" value="Aldolase_TIM"/>
</dbReference>
<dbReference type="EMBL" id="BAABHO010000025">
    <property type="protein sequence ID" value="GAA4793980.1"/>
    <property type="molecule type" value="Genomic_DNA"/>
</dbReference>
<dbReference type="NCBIfam" id="NF004283">
    <property type="entry name" value="PRK05692.1"/>
    <property type="match status" value="1"/>
</dbReference>
<protein>
    <submittedName>
        <fullName evidence="5">Hydroxymethylglutaryl-CoA lyase</fullName>
    </submittedName>
</protein>
<sequence>MVGIVEVSPRDGLQNERALLETGAKIELIERAVAAGARRIEAVSFVHPKLVPAMADAEAVMEGVHRAEGVSYIGLVLNRRGYDRAVQAGVDEINVVVPASDGFAKANQNSTTAALTEVAEEVLAEAAGRDLFASLTIATSFGCPFDGEVDPDRVVEVARRCAAAGAREIAIADTIGVGVPTQVRTLLDGVREVAPDAVMRAHFHNTRNTGFANAIAAIEWGVDWLDSSNGGIGGCPFAPAATGNVATEDLVYLLHRMGHPTGLDLEALLPIADFLSDQLGYRVPALLPRAGTFPG</sequence>
<accession>A0ABP9BDJ0</accession>
<proteinExistence type="inferred from homology"/>
<dbReference type="SUPFAM" id="SSF51569">
    <property type="entry name" value="Aldolase"/>
    <property type="match status" value="1"/>
</dbReference>
<dbReference type="GO" id="GO:0016829">
    <property type="term" value="F:lyase activity"/>
    <property type="evidence" value="ECO:0007669"/>
    <property type="project" value="UniProtKB-KW"/>
</dbReference>
<dbReference type="PANTHER" id="PTHR42738:SF7">
    <property type="entry name" value="HYDROXYMETHYLGLUTARYL-COA LYASE"/>
    <property type="match status" value="1"/>
</dbReference>
<dbReference type="InterPro" id="IPR000891">
    <property type="entry name" value="PYR_CT"/>
</dbReference>
<evidence type="ECO:0000259" key="4">
    <source>
        <dbReference type="PROSITE" id="PS50991"/>
    </source>
</evidence>
<evidence type="ECO:0000256" key="3">
    <source>
        <dbReference type="ARBA" id="ARBA00023239"/>
    </source>
</evidence>
<evidence type="ECO:0000313" key="6">
    <source>
        <dbReference type="Proteomes" id="UP001500928"/>
    </source>
</evidence>
<comment type="similarity">
    <text evidence="1">Belongs to the HMG-CoA lyase family.</text>
</comment>
<comment type="caution">
    <text evidence="5">The sequence shown here is derived from an EMBL/GenBank/DDBJ whole genome shotgun (WGS) entry which is preliminary data.</text>
</comment>
<dbReference type="CDD" id="cd07938">
    <property type="entry name" value="DRE_TIM_HMGL"/>
    <property type="match status" value="1"/>
</dbReference>
<gene>
    <name evidence="5" type="ORF">GCM10023200_32350</name>
</gene>
<keyword evidence="2" id="KW-0479">Metal-binding</keyword>